<dbReference type="EMBL" id="CAJC01000153">
    <property type="protein sequence ID" value="CCI53586.1"/>
    <property type="molecule type" value="Genomic_DNA"/>
</dbReference>
<feature type="transmembrane region" description="Helical" evidence="1">
    <location>
        <begin position="135"/>
        <end position="153"/>
    </location>
</feature>
<feature type="transmembrane region" description="Helical" evidence="1">
    <location>
        <begin position="335"/>
        <end position="356"/>
    </location>
</feature>
<keyword evidence="1" id="KW-1133">Transmembrane helix</keyword>
<comment type="caution">
    <text evidence="3">The sequence shown here is derived from an EMBL/GenBank/DDBJ whole genome shotgun (WGS) entry which is preliminary data.</text>
</comment>
<feature type="transmembrane region" description="Helical" evidence="1">
    <location>
        <begin position="311"/>
        <end position="329"/>
    </location>
</feature>
<proteinExistence type="predicted"/>
<feature type="transmembrane region" description="Helical" evidence="1">
    <location>
        <begin position="28"/>
        <end position="50"/>
    </location>
</feature>
<feature type="transmembrane region" description="Helical" evidence="1">
    <location>
        <begin position="111"/>
        <end position="130"/>
    </location>
</feature>
<evidence type="ECO:0000313" key="4">
    <source>
        <dbReference type="Proteomes" id="UP000035720"/>
    </source>
</evidence>
<name>A0A077M8E8_9MICO</name>
<feature type="transmembrane region" description="Helical" evidence="1">
    <location>
        <begin position="244"/>
        <end position="264"/>
    </location>
</feature>
<feature type="transmembrane region" description="Helical" evidence="1">
    <location>
        <begin position="191"/>
        <end position="211"/>
    </location>
</feature>
<keyword evidence="1" id="KW-0472">Membrane</keyword>
<keyword evidence="1" id="KW-0812">Transmembrane</keyword>
<dbReference type="InterPro" id="IPR018677">
    <property type="entry name" value="DUF2157"/>
</dbReference>
<sequence>MHRWERDGLIDGPTATAIRGRYVEQHRFGFAQLALGLGGSLVVVGLIWLVASNLDLVSPLVRFAIVVLIWLALMFGSERLDGAVAGAGRLLTAGAFGAVVFQAAQSLQVPAYEPKLVLAWAVGALVYAYAVRSHAALVVGLGALTVWFVWQSAETANGIIGFIAALLFAAVLALAGALLHPSSWASFAGVWRFVAAALLFAGLFASSLPNYDDRGEWPVVLTIGIVVALVAAAAAVVRADRLGRLEIAGASVLAVAGLGLALWWPGDSMDTANGVQALSAAMWVRTGLSLVVYLAAVVGVALIGERRDAPSLTALAMAAVVIFTTVQAWAVFAPIISGATLFLVVGLIMLASGVLAERTRRQLAKDDHGPIGATA</sequence>
<accession>A0A077M8E8</accession>
<feature type="transmembrane region" description="Helical" evidence="1">
    <location>
        <begin position="87"/>
        <end position="105"/>
    </location>
</feature>
<feature type="transmembrane region" description="Helical" evidence="1">
    <location>
        <begin position="284"/>
        <end position="304"/>
    </location>
</feature>
<feature type="transmembrane region" description="Helical" evidence="1">
    <location>
        <begin position="56"/>
        <end position="75"/>
    </location>
</feature>
<feature type="transmembrane region" description="Helical" evidence="1">
    <location>
        <begin position="217"/>
        <end position="237"/>
    </location>
</feature>
<feature type="transmembrane region" description="Helical" evidence="1">
    <location>
        <begin position="159"/>
        <end position="179"/>
    </location>
</feature>
<evidence type="ECO:0000313" key="3">
    <source>
        <dbReference type="EMBL" id="CCI53586.1"/>
    </source>
</evidence>
<organism evidence="3 4">
    <name type="scientific">Nostocoides jenkinsii Ben 74</name>
    <dbReference type="NCBI Taxonomy" id="1193518"/>
    <lineage>
        <taxon>Bacteria</taxon>
        <taxon>Bacillati</taxon>
        <taxon>Actinomycetota</taxon>
        <taxon>Actinomycetes</taxon>
        <taxon>Micrococcales</taxon>
        <taxon>Intrasporangiaceae</taxon>
        <taxon>Nostocoides</taxon>
    </lineage>
</organism>
<protein>
    <recommendedName>
        <fullName evidence="2">DUF2157 domain-containing protein</fullName>
    </recommendedName>
</protein>
<keyword evidence="4" id="KW-1185">Reference proteome</keyword>
<feature type="domain" description="DUF2157" evidence="2">
    <location>
        <begin position="2"/>
        <end position="136"/>
    </location>
</feature>
<dbReference type="Pfam" id="PF09925">
    <property type="entry name" value="DUF2157"/>
    <property type="match status" value="1"/>
</dbReference>
<gene>
    <name evidence="3" type="ORF">BN13_420040</name>
</gene>
<dbReference type="STRING" id="1193518.BN13_420040"/>
<evidence type="ECO:0000256" key="1">
    <source>
        <dbReference type="SAM" id="Phobius"/>
    </source>
</evidence>
<dbReference type="Proteomes" id="UP000035720">
    <property type="component" value="Unassembled WGS sequence"/>
</dbReference>
<reference evidence="3 4" key="1">
    <citation type="journal article" date="2013" name="ISME J.">
        <title>A metabolic model for members of the genus Tetrasphaera involved in enhanced biological phosphorus removal.</title>
        <authorList>
            <person name="Kristiansen R."/>
            <person name="Nguyen H.T.T."/>
            <person name="Saunders A.M."/>
            <person name="Nielsen J.L."/>
            <person name="Wimmer R."/>
            <person name="Le V.Q."/>
            <person name="McIlroy S.J."/>
            <person name="Petrovski S."/>
            <person name="Seviour R.J."/>
            <person name="Calteau A."/>
            <person name="Nielsen K.L."/>
            <person name="Nielsen P.H."/>
        </authorList>
    </citation>
    <scope>NUCLEOTIDE SEQUENCE [LARGE SCALE GENOMIC DNA]</scope>
    <source>
        <strain evidence="3 4">Ben 74</strain>
    </source>
</reference>
<evidence type="ECO:0000259" key="2">
    <source>
        <dbReference type="Pfam" id="PF09925"/>
    </source>
</evidence>
<dbReference type="AlphaFoldDB" id="A0A077M8E8"/>